<gene>
    <name evidence="1" type="ORF">V1517DRAFT_332592</name>
</gene>
<accession>A0ACC3TEP1</accession>
<reference evidence="2" key="1">
    <citation type="journal article" date="2024" name="Front. Bioeng. Biotechnol.">
        <title>Genome-scale model development and genomic sequencing of the oleaginous clade Lipomyces.</title>
        <authorList>
            <person name="Czajka J.J."/>
            <person name="Han Y."/>
            <person name="Kim J."/>
            <person name="Mondo S.J."/>
            <person name="Hofstad B.A."/>
            <person name="Robles A."/>
            <person name="Haridas S."/>
            <person name="Riley R."/>
            <person name="LaButti K."/>
            <person name="Pangilinan J."/>
            <person name="Andreopoulos W."/>
            <person name="Lipzen A."/>
            <person name="Yan J."/>
            <person name="Wang M."/>
            <person name="Ng V."/>
            <person name="Grigoriev I.V."/>
            <person name="Spatafora J.W."/>
            <person name="Magnuson J.K."/>
            <person name="Baker S.E."/>
            <person name="Pomraning K.R."/>
        </authorList>
    </citation>
    <scope>NUCLEOTIDE SEQUENCE [LARGE SCALE GENOMIC DNA]</scope>
    <source>
        <strain evidence="2">CBS 10300</strain>
    </source>
</reference>
<organism evidence="1 2">
    <name type="scientific">Lipomyces orientalis</name>
    <dbReference type="NCBI Taxonomy" id="1233043"/>
    <lineage>
        <taxon>Eukaryota</taxon>
        <taxon>Fungi</taxon>
        <taxon>Dikarya</taxon>
        <taxon>Ascomycota</taxon>
        <taxon>Saccharomycotina</taxon>
        <taxon>Lipomycetes</taxon>
        <taxon>Lipomycetales</taxon>
        <taxon>Lipomycetaceae</taxon>
        <taxon>Lipomyces</taxon>
    </lineage>
</organism>
<evidence type="ECO:0000313" key="1">
    <source>
        <dbReference type="EMBL" id="KAK9319441.1"/>
    </source>
</evidence>
<evidence type="ECO:0000313" key="2">
    <source>
        <dbReference type="Proteomes" id="UP001489719"/>
    </source>
</evidence>
<sequence>MNSSAYLTSYGWTPGTGFKKGSIAKPILVHHKKDTKGLGNKAHDHETWWERVFDGRLQDLDVYSSSKSGSEEEEGRAVTVRGARDSPLYKMFVKGEGLRGSIGSRASEMKVETQVVVKVEGRSGQTSVETSVEKTITEVDKAVTVNRSSANKKGRLSSKRKDKIKEDRPAKSKSRDEWVRAILKDVKKKKKNNNNNNKQIKQ</sequence>
<comment type="caution">
    <text evidence="1">The sequence shown here is derived from an EMBL/GenBank/DDBJ whole genome shotgun (WGS) entry which is preliminary data.</text>
</comment>
<dbReference type="EMBL" id="MU970187">
    <property type="protein sequence ID" value="KAK9319441.1"/>
    <property type="molecule type" value="Genomic_DNA"/>
</dbReference>
<keyword evidence="2" id="KW-1185">Reference proteome</keyword>
<name>A0ACC3TEP1_9ASCO</name>
<protein>
    <submittedName>
        <fullName evidence="1">Uncharacterized protein</fullName>
    </submittedName>
</protein>
<proteinExistence type="predicted"/>
<dbReference type="Proteomes" id="UP001489719">
    <property type="component" value="Unassembled WGS sequence"/>
</dbReference>